<dbReference type="InterPro" id="IPR022025">
    <property type="entry name" value="Amidoligase_2"/>
</dbReference>
<dbReference type="PANTHER" id="PTHR36847">
    <property type="entry name" value="AMIDOLIGASE ENZYME"/>
    <property type="match status" value="1"/>
</dbReference>
<gene>
    <name evidence="1" type="ORF">ERS852540_00554</name>
</gene>
<keyword evidence="1" id="KW-0436">Ligase</keyword>
<accession>A0A174Z9R0</accession>
<reference evidence="1 2" key="1">
    <citation type="submission" date="2015-09" db="EMBL/GenBank/DDBJ databases">
        <authorList>
            <consortium name="Pathogen Informatics"/>
        </authorList>
    </citation>
    <scope>NUCLEOTIDE SEQUENCE [LARGE SCALE GENOMIC DNA]</scope>
    <source>
        <strain evidence="1 2">2789STDY5834928</strain>
    </source>
</reference>
<evidence type="ECO:0000313" key="1">
    <source>
        <dbReference type="EMBL" id="CUQ82762.1"/>
    </source>
</evidence>
<dbReference type="PANTHER" id="PTHR36847:SF1">
    <property type="entry name" value="AMIDOLIGASE ENZYME"/>
    <property type="match status" value="1"/>
</dbReference>
<dbReference type="Proteomes" id="UP000095662">
    <property type="component" value="Unassembled WGS sequence"/>
</dbReference>
<proteinExistence type="predicted"/>
<evidence type="ECO:0000313" key="2">
    <source>
        <dbReference type="Proteomes" id="UP000095662"/>
    </source>
</evidence>
<dbReference type="Pfam" id="PF12224">
    <property type="entry name" value="Amidoligase_2"/>
    <property type="match status" value="1"/>
</dbReference>
<protein>
    <submittedName>
        <fullName evidence="1">Putative amidoligase enzyme</fullName>
    </submittedName>
</protein>
<dbReference type="OrthoDB" id="5380364at2"/>
<organism evidence="1 2">
    <name type="scientific">[Eubacterium] siraeum</name>
    <dbReference type="NCBI Taxonomy" id="39492"/>
    <lineage>
        <taxon>Bacteria</taxon>
        <taxon>Bacillati</taxon>
        <taxon>Bacillota</taxon>
        <taxon>Clostridia</taxon>
        <taxon>Eubacteriales</taxon>
        <taxon>Oscillospiraceae</taxon>
        <taxon>Oscillospiraceae incertae sedis</taxon>
    </lineage>
</organism>
<dbReference type="STRING" id="39492.ERS852540_00554"/>
<dbReference type="EMBL" id="CZBY01000003">
    <property type="protein sequence ID" value="CUQ82762.1"/>
    <property type="molecule type" value="Genomic_DNA"/>
</dbReference>
<name>A0A174Z9R0_9FIRM</name>
<dbReference type="GO" id="GO:0016874">
    <property type="term" value="F:ligase activity"/>
    <property type="evidence" value="ECO:0007669"/>
    <property type="project" value="UniProtKB-KW"/>
</dbReference>
<dbReference type="AlphaFoldDB" id="A0A174Z9R0"/>
<sequence length="320" mass="37027">MPSIDLKDQYFGCEIEMTGLTRQQAAEAVASLFGTNAVHSRSSRTYDPWEVTDNEGKTWRFVYDSSIHGSHRTGRQQVPIGDGDYKVEMNSPKLEYSEMGKLQEVVRTLRHAGAVVNGSCGMHVHVDASKHTPQSLKNALSIMYSKEDILFKALNVNESRVERWCQKVREPMLEKIRKLPSNTTMDRLRREWYEGSDGSYEHYNWTRYYALNLHSVFYRGTLEWRCFESTLHAGKVRANITLALAISAQAINQSRTVMRKTEISENPAFTFRTFLLRLGLIGPEYKNVREHLLSKLPGDRAWRYDKAQYPSLQNRQNHER</sequence>